<gene>
    <name evidence="1" type="ORF">NE237_019468</name>
</gene>
<accession>A0A9Q0QQ53</accession>
<evidence type="ECO:0000313" key="1">
    <source>
        <dbReference type="EMBL" id="KAJ4967619.1"/>
    </source>
</evidence>
<name>A0A9Q0QQ53_9MAGN</name>
<organism evidence="1 2">
    <name type="scientific">Protea cynaroides</name>
    <dbReference type="NCBI Taxonomy" id="273540"/>
    <lineage>
        <taxon>Eukaryota</taxon>
        <taxon>Viridiplantae</taxon>
        <taxon>Streptophyta</taxon>
        <taxon>Embryophyta</taxon>
        <taxon>Tracheophyta</taxon>
        <taxon>Spermatophyta</taxon>
        <taxon>Magnoliopsida</taxon>
        <taxon>Proteales</taxon>
        <taxon>Proteaceae</taxon>
        <taxon>Protea</taxon>
    </lineage>
</organism>
<sequence length="183" mass="20292">MHTFAVATHLHRCSLLFFADENPFGASSPDPLCKLNLKETFEFVKALAMGNNDGKSRCVPETSAQRRREGTGYVAQRRLEASPTPGRPVFRFSVEPELTEMVPVGSQNQMDLMVAVSIHLMELELAINVLTSFSSWLLDKGSSIVTFNCNTKANGLESTRPFPTPLKFTQAIILGAIYFAFIF</sequence>
<dbReference type="EMBL" id="JAMYWD010000007">
    <property type="protein sequence ID" value="KAJ4967619.1"/>
    <property type="molecule type" value="Genomic_DNA"/>
</dbReference>
<protein>
    <submittedName>
        <fullName evidence="1">Uncharacterized protein</fullName>
    </submittedName>
</protein>
<proteinExistence type="predicted"/>
<dbReference type="AlphaFoldDB" id="A0A9Q0QQ53"/>
<dbReference type="Proteomes" id="UP001141806">
    <property type="component" value="Unassembled WGS sequence"/>
</dbReference>
<evidence type="ECO:0000313" key="2">
    <source>
        <dbReference type="Proteomes" id="UP001141806"/>
    </source>
</evidence>
<keyword evidence="2" id="KW-1185">Reference proteome</keyword>
<reference evidence="1" key="1">
    <citation type="journal article" date="2023" name="Plant J.">
        <title>The genome of the king protea, Protea cynaroides.</title>
        <authorList>
            <person name="Chang J."/>
            <person name="Duong T.A."/>
            <person name="Schoeman C."/>
            <person name="Ma X."/>
            <person name="Roodt D."/>
            <person name="Barker N."/>
            <person name="Li Z."/>
            <person name="Van de Peer Y."/>
            <person name="Mizrachi E."/>
        </authorList>
    </citation>
    <scope>NUCLEOTIDE SEQUENCE</scope>
    <source>
        <tissue evidence="1">Young leaves</tissue>
    </source>
</reference>
<comment type="caution">
    <text evidence="1">The sequence shown here is derived from an EMBL/GenBank/DDBJ whole genome shotgun (WGS) entry which is preliminary data.</text>
</comment>
<dbReference type="OrthoDB" id="431557at2759"/>